<dbReference type="InterPro" id="IPR020904">
    <property type="entry name" value="Sc_DH/Rdtase_CS"/>
</dbReference>
<keyword evidence="4" id="KW-0238">DNA-binding</keyword>
<dbReference type="InterPro" id="IPR050239">
    <property type="entry name" value="Sigma-70_RNA_pol_init_factors"/>
</dbReference>
<proteinExistence type="inferred from homology"/>
<dbReference type="PANTHER" id="PTHR30603:SF47">
    <property type="entry name" value="RNA POLYMERASE SIGMA FACTOR SIGD, CHLOROPLASTIC"/>
    <property type="match status" value="1"/>
</dbReference>
<dbReference type="Gene3D" id="3.40.50.720">
    <property type="entry name" value="NAD(P)-binding Rossmann-like Domain"/>
    <property type="match status" value="1"/>
</dbReference>
<dbReference type="Pfam" id="PF13561">
    <property type="entry name" value="adh_short_C2"/>
    <property type="match status" value="1"/>
</dbReference>
<dbReference type="CDD" id="cd19071">
    <property type="entry name" value="AKR_AKR1-5-like"/>
    <property type="match status" value="1"/>
</dbReference>
<dbReference type="Proteomes" id="UP001363151">
    <property type="component" value="Unassembled WGS sequence"/>
</dbReference>
<dbReference type="InterPro" id="IPR002347">
    <property type="entry name" value="SDR_fam"/>
</dbReference>
<dbReference type="Pfam" id="PF04542">
    <property type="entry name" value="Sigma70_r2"/>
    <property type="match status" value="1"/>
</dbReference>
<dbReference type="InterPro" id="IPR000943">
    <property type="entry name" value="RNA_pol_sigma70"/>
</dbReference>
<dbReference type="Gene3D" id="1.10.601.10">
    <property type="entry name" value="RNA Polymerase Primary Sigma Factor"/>
    <property type="match status" value="1"/>
</dbReference>
<feature type="region of interest" description="Disordered" evidence="6">
    <location>
        <begin position="857"/>
        <end position="880"/>
    </location>
</feature>
<feature type="region of interest" description="Disordered" evidence="6">
    <location>
        <begin position="266"/>
        <end position="285"/>
    </location>
</feature>
<dbReference type="InterPro" id="IPR036812">
    <property type="entry name" value="NAD(P)_OxRdtase_dom_sf"/>
</dbReference>
<evidence type="ECO:0000256" key="4">
    <source>
        <dbReference type="ARBA" id="ARBA00023125"/>
    </source>
</evidence>
<dbReference type="SUPFAM" id="SSF88946">
    <property type="entry name" value="Sigma2 domain of RNA polymerase sigma factors"/>
    <property type="match status" value="1"/>
</dbReference>
<dbReference type="InterPro" id="IPR023210">
    <property type="entry name" value="NADP_OxRdtase_dom"/>
</dbReference>
<dbReference type="EMBL" id="JBBJCI010000363">
    <property type="protein sequence ID" value="KAK7233220.1"/>
    <property type="molecule type" value="Genomic_DNA"/>
</dbReference>
<dbReference type="Gene3D" id="3.20.20.100">
    <property type="entry name" value="NADP-dependent oxidoreductase domain"/>
    <property type="match status" value="1"/>
</dbReference>
<dbReference type="PANTHER" id="PTHR30603">
    <property type="entry name" value="RNA POLYMERASE SIGMA FACTOR RPO"/>
    <property type="match status" value="1"/>
</dbReference>
<evidence type="ECO:0000256" key="5">
    <source>
        <dbReference type="ARBA" id="ARBA00023163"/>
    </source>
</evidence>
<evidence type="ECO:0000256" key="2">
    <source>
        <dbReference type="ARBA" id="ARBA00023015"/>
    </source>
</evidence>
<evidence type="ECO:0000313" key="9">
    <source>
        <dbReference type="Proteomes" id="UP001363151"/>
    </source>
</evidence>
<evidence type="ECO:0000256" key="3">
    <source>
        <dbReference type="ARBA" id="ARBA00023082"/>
    </source>
</evidence>
<sequence length="1054" mass="115449">MLSFAGKRVLVTGASKGIGQACAARLLELGAHVVALGRDERGLAELQGSVTPVVADASDAAGLRAALEREAGDVDLLVNNAGVARNAPILDASADDWDATFAVNARAALIAAQHCAKSMIARDVRGAIVNVSSQAAFVALDEHAAYCASKAALDALTRQLALELGPFGIRANSVNPTVTLTEMAAREWGDEAKAAPMKSRIPLGEFAAPDDVVDAVCYLLGDGARLVSGAALPIDGGFVAAPFNNAMAPGYDRSARTGRRTLMTAAPFSGGEKLPPCPTTRLHSHKEGNKEMPVLGLGTFTGTRFTQRAEPGTMKQTVDGASNYLNEAEIGDALAEAEAEGLIAKKEDIWLTTKLNNPYHAPEHVRPALEKSLLDLGVDKVDLFLMHWPTAFVHVPMIAEDAATGRGFAAEYEPDLCSKQTGKLWEETHWAKTGRWPPHLARGISIHDTYAAMLACRDAGLCDHVGVANFNVMLLHELCCVNEAPAVVQCESHPFLQQRNLVDHCRRSGIQFQAYSPLGYGEFKGETEVWPLGDATILGIAAKHGVSPAQICLRWTYQRGVCTMPMTIKEREMRENLSIFHFELDDEDNAAIAALELRHHYLRPEDCGAWAFLSPRTAPVAPHRVSTPAHARAEQLRRATALRGLATREQERVYLPERAAEPLLSLDEEVALATEVQALVALRAKRSELKAALGREPSGGEWANATGYANYGALRTRMGHMKACREELIQRNLRLVLSVAKRYGDCGLAFTDLCQEGNFGLAKACDRFDPSKGFRFSTYAVWWIRQAVAHAVAHQSRTIRLPTHVHKKLRRMKKHKVALEKQTGRDATDDEIAREMSLDADKLRRLRRAARGTVSTDVDAENLGSRRGAAPGNGRRGASYASGAQLADLLHDATQHPERDAAESLLKDEVRRMLDDDLEDREEDVLNRHFGLDGRRPETLAEIAVRFDLTRERIRQIEKSAFAKLRQPHRSRRLAPHYDELYAGGRRAREDADPATPRACRCSDVDVGETVVARHSGRRAVVAEVKKGGWLVVRWDDAPDDEVFVRPSNFLRPR</sequence>
<dbReference type="PRINTS" id="PR00081">
    <property type="entry name" value="GDHRDH"/>
</dbReference>
<dbReference type="NCBIfam" id="TIGR02937">
    <property type="entry name" value="sigma70-ECF"/>
    <property type="match status" value="1"/>
</dbReference>
<comment type="caution">
    <text evidence="8">The sequence shown here is derived from an EMBL/GenBank/DDBJ whole genome shotgun (WGS) entry which is preliminary data.</text>
</comment>
<dbReference type="PROSITE" id="PS00716">
    <property type="entry name" value="SIGMA70_2"/>
    <property type="match status" value="1"/>
</dbReference>
<dbReference type="InterPro" id="IPR036291">
    <property type="entry name" value="NAD(P)-bd_dom_sf"/>
</dbReference>
<dbReference type="PRINTS" id="PR00080">
    <property type="entry name" value="SDRFAMILY"/>
</dbReference>
<reference evidence="8 9" key="1">
    <citation type="submission" date="2024-03" db="EMBL/GenBank/DDBJ databases">
        <title>Aureococcus anophagefferens CCMP1851 and Kratosvirus quantuckense: Draft genome of a second virus-susceptible host strain in the model system.</title>
        <authorList>
            <person name="Chase E."/>
            <person name="Truchon A.R."/>
            <person name="Schepens W."/>
            <person name="Wilhelm S.W."/>
        </authorList>
    </citation>
    <scope>NUCLEOTIDE SEQUENCE [LARGE SCALE GENOMIC DNA]</scope>
    <source>
        <strain evidence="8 9">CCMP1851</strain>
    </source>
</reference>
<dbReference type="Pfam" id="PF04539">
    <property type="entry name" value="Sigma70_r3"/>
    <property type="match status" value="1"/>
</dbReference>
<dbReference type="InterPro" id="IPR013324">
    <property type="entry name" value="RNA_pol_sigma_r3/r4-like"/>
</dbReference>
<dbReference type="Pfam" id="PF04545">
    <property type="entry name" value="Sigma70_r4"/>
    <property type="match status" value="1"/>
</dbReference>
<evidence type="ECO:0000313" key="8">
    <source>
        <dbReference type="EMBL" id="KAK7233220.1"/>
    </source>
</evidence>
<organism evidence="8 9">
    <name type="scientific">Aureococcus anophagefferens</name>
    <name type="common">Harmful bloom alga</name>
    <dbReference type="NCBI Taxonomy" id="44056"/>
    <lineage>
        <taxon>Eukaryota</taxon>
        <taxon>Sar</taxon>
        <taxon>Stramenopiles</taxon>
        <taxon>Ochrophyta</taxon>
        <taxon>Pelagophyceae</taxon>
        <taxon>Pelagomonadales</taxon>
        <taxon>Pelagomonadaceae</taxon>
        <taxon>Aureococcus</taxon>
    </lineage>
</organism>
<keyword evidence="3" id="KW-0731">Sigma factor</keyword>
<dbReference type="SUPFAM" id="SSF88659">
    <property type="entry name" value="Sigma3 and sigma4 domains of RNA polymerase sigma factors"/>
    <property type="match status" value="2"/>
</dbReference>
<dbReference type="InterPro" id="IPR007627">
    <property type="entry name" value="RNA_pol_sigma70_r2"/>
</dbReference>
<dbReference type="InterPro" id="IPR057326">
    <property type="entry name" value="KR_dom"/>
</dbReference>
<keyword evidence="9" id="KW-1185">Reference proteome</keyword>
<dbReference type="SUPFAM" id="SSF51735">
    <property type="entry name" value="NAD(P)-binding Rossmann-fold domains"/>
    <property type="match status" value="1"/>
</dbReference>
<keyword evidence="5" id="KW-0804">Transcription</keyword>
<dbReference type="SUPFAM" id="SSF51430">
    <property type="entry name" value="NAD(P)-linked oxidoreductase"/>
    <property type="match status" value="1"/>
</dbReference>
<dbReference type="InterPro" id="IPR007630">
    <property type="entry name" value="RNA_pol_sigma70_r4"/>
</dbReference>
<gene>
    <name evidence="8" type="ORF">SO694_0003825</name>
</gene>
<protein>
    <recommendedName>
        <fullName evidence="7">RNA polymerase sigma-70 domain-containing protein</fullName>
    </recommendedName>
</protein>
<dbReference type="InterPro" id="IPR014284">
    <property type="entry name" value="RNA_pol_sigma-70_dom"/>
</dbReference>
<dbReference type="InterPro" id="IPR007624">
    <property type="entry name" value="RNA_pol_sigma70_r3"/>
</dbReference>
<dbReference type="InterPro" id="IPR013325">
    <property type="entry name" value="RNA_pol_sigma_r2"/>
</dbReference>
<dbReference type="InterPro" id="IPR036388">
    <property type="entry name" value="WH-like_DNA-bd_sf"/>
</dbReference>
<comment type="similarity">
    <text evidence="1">Belongs to the sigma-70 factor family.</text>
</comment>
<evidence type="ECO:0000256" key="6">
    <source>
        <dbReference type="SAM" id="MobiDB-lite"/>
    </source>
</evidence>
<keyword evidence="2" id="KW-0805">Transcription regulation</keyword>
<dbReference type="PROSITE" id="PS00061">
    <property type="entry name" value="ADH_SHORT"/>
    <property type="match status" value="1"/>
</dbReference>
<evidence type="ECO:0000259" key="7">
    <source>
        <dbReference type="PROSITE" id="PS00716"/>
    </source>
</evidence>
<feature type="domain" description="RNA polymerase sigma-70" evidence="7">
    <location>
        <begin position="939"/>
        <end position="965"/>
    </location>
</feature>
<dbReference type="Gene3D" id="1.10.10.10">
    <property type="entry name" value="Winged helix-like DNA-binding domain superfamily/Winged helix DNA-binding domain"/>
    <property type="match status" value="2"/>
</dbReference>
<name>A0ABR1FLZ3_AURAN</name>
<dbReference type="SMART" id="SM00822">
    <property type="entry name" value="PKS_KR"/>
    <property type="match status" value="1"/>
</dbReference>
<feature type="compositionally biased region" description="Low complexity" evidence="6">
    <location>
        <begin position="866"/>
        <end position="878"/>
    </location>
</feature>
<dbReference type="Pfam" id="PF00248">
    <property type="entry name" value="Aldo_ket_red"/>
    <property type="match status" value="1"/>
</dbReference>
<evidence type="ECO:0000256" key="1">
    <source>
        <dbReference type="ARBA" id="ARBA00007788"/>
    </source>
</evidence>
<accession>A0ABR1FLZ3</accession>